<keyword evidence="2" id="KW-1185">Reference proteome</keyword>
<organism evidence="1 2">
    <name type="scientific">Brevibacillus aydinogluensis</name>
    <dbReference type="NCBI Taxonomy" id="927786"/>
    <lineage>
        <taxon>Bacteria</taxon>
        <taxon>Bacillati</taxon>
        <taxon>Bacillota</taxon>
        <taxon>Bacilli</taxon>
        <taxon>Bacillales</taxon>
        <taxon>Paenibacillaceae</taxon>
        <taxon>Brevibacillus</taxon>
    </lineage>
</organism>
<dbReference type="KEGG" id="bayd:BSPP4475_16980"/>
<sequence>MDWQTVLGAVVCVLTLVVTCKHIELQIRVKNILSLRLKANRENELFERKGEVPQEGETSKSKEL</sequence>
<dbReference type="EMBL" id="OY569118">
    <property type="protein sequence ID" value="CAJ1004006.1"/>
    <property type="molecule type" value="Genomic_DNA"/>
</dbReference>
<dbReference type="AlphaFoldDB" id="A0AA48MEE8"/>
<accession>A0AA48MEE8</accession>
<evidence type="ECO:0000313" key="2">
    <source>
        <dbReference type="Proteomes" id="UP001189619"/>
    </source>
</evidence>
<dbReference type="Proteomes" id="UP001189619">
    <property type="component" value="Chromosome"/>
</dbReference>
<gene>
    <name evidence="1" type="ORF">BSPP4475_16980</name>
</gene>
<reference evidence="1" key="1">
    <citation type="submission" date="2023-07" db="EMBL/GenBank/DDBJ databases">
        <authorList>
            <person name="Ivanov I."/>
            <person name="Teneva D."/>
            <person name="Stoikov I."/>
        </authorList>
    </citation>
    <scope>NUCLEOTIDE SEQUENCE</scope>
    <source>
        <strain evidence="1">4475</strain>
    </source>
</reference>
<protein>
    <submittedName>
        <fullName evidence="1">Uncharacterized protein</fullName>
    </submittedName>
</protein>
<proteinExistence type="predicted"/>
<evidence type="ECO:0000313" key="1">
    <source>
        <dbReference type="EMBL" id="CAJ1004006.1"/>
    </source>
</evidence>
<name>A0AA48MEE8_9BACL</name>
<dbReference type="RefSeq" id="WP_304414702.1">
    <property type="nucleotide sequence ID" value="NZ_JAUSVZ010000037.1"/>
</dbReference>